<keyword evidence="11" id="KW-1185">Reference proteome</keyword>
<dbReference type="EMBL" id="CM017328">
    <property type="protein sequence ID" value="KAE8124953.1"/>
    <property type="molecule type" value="Genomic_DNA"/>
</dbReference>
<evidence type="ECO:0000256" key="5">
    <source>
        <dbReference type="ARBA" id="ARBA00022989"/>
    </source>
</evidence>
<evidence type="ECO:0008006" key="12">
    <source>
        <dbReference type="Google" id="ProtNLM"/>
    </source>
</evidence>
<accession>A0A5N6RUR9</accession>
<evidence type="ECO:0000256" key="2">
    <source>
        <dbReference type="ARBA" id="ARBA00007079"/>
    </source>
</evidence>
<gene>
    <name evidence="10" type="ORF">FH972_019792</name>
</gene>
<dbReference type="GO" id="GO:0034220">
    <property type="term" value="P:monoatomic ion transmembrane transport"/>
    <property type="evidence" value="ECO:0007669"/>
    <property type="project" value="UniProtKB-KW"/>
</dbReference>
<evidence type="ECO:0000256" key="4">
    <source>
        <dbReference type="ARBA" id="ARBA00022692"/>
    </source>
</evidence>
<comment type="subcellular location">
    <subcellularLocation>
        <location evidence="1">Membrane</location>
        <topology evidence="1">Multi-pass membrane protein</topology>
    </subcellularLocation>
</comment>
<keyword evidence="5 9" id="KW-1133">Transmembrane helix</keyword>
<evidence type="ECO:0000256" key="8">
    <source>
        <dbReference type="ARBA" id="ARBA00023303"/>
    </source>
</evidence>
<sequence>MAAKLGSFKYSFAERRERLLSSKGYSVLAGFSPPDEEEGEEGNRCCCCSFRSVSDRVSRSWKTVQDVAYEALKMGQSDPRKIVFSAKMGLALMLISLLIFLKEPVKELSRYSVWAILTVVVVFEFSIGATLSKGFNRGLGTLSAGGLALGMAELSELAGEWEEIVIVLSIFSVGFCATYAKLYPTMKPYEYGFRVFLITYCFITVSGYRTGEFINTAVTRFVLIAFGAAVCLVVNICIYPIWAGEDLHNLVAKNFMGVATSLEGCVNHYLNCVEYERIPSKILTYQASDDPLYSGYRSAVESTSQEDALMGFAIWEPPHGPYKMLRYPWKNYVKVSGALRHCAFMVMALHGCILSEIQAPPERRQVFQSELRRVGYEGAKVLREIGNKVKKLEKLGTVDILDEVHEAAENLQRKVDQKSYLLVNSESWEIGNRHELVEPQDFLNLDEDENKILQHKSLSEAILDLRSVTVPKSWDGRIPICMDSTPPASVPPENKFIKQVSWPRRISFNADAVPVVEESKTYENASALALATFTSLLIEFVARLQNLVDSFEELSNKANFKDPDEQPAAVGADGFWNRLRNWLKF</sequence>
<evidence type="ECO:0000256" key="7">
    <source>
        <dbReference type="ARBA" id="ARBA00023136"/>
    </source>
</evidence>
<dbReference type="InterPro" id="IPR020966">
    <property type="entry name" value="ALMT"/>
</dbReference>
<evidence type="ECO:0000256" key="1">
    <source>
        <dbReference type="ARBA" id="ARBA00004141"/>
    </source>
</evidence>
<evidence type="ECO:0000256" key="9">
    <source>
        <dbReference type="SAM" id="Phobius"/>
    </source>
</evidence>
<keyword evidence="3" id="KW-0813">Transport</keyword>
<dbReference type="AlphaFoldDB" id="A0A5N6RUR9"/>
<proteinExistence type="inferred from homology"/>
<dbReference type="OrthoDB" id="68611at2759"/>
<feature type="transmembrane region" description="Helical" evidence="9">
    <location>
        <begin position="221"/>
        <end position="242"/>
    </location>
</feature>
<evidence type="ECO:0000313" key="10">
    <source>
        <dbReference type="EMBL" id="KAE8124953.1"/>
    </source>
</evidence>
<feature type="transmembrane region" description="Helical" evidence="9">
    <location>
        <begin position="82"/>
        <end position="101"/>
    </location>
</feature>
<protein>
    <recommendedName>
        <fullName evidence="12">Aluminum-activated malate transporter</fullName>
    </recommendedName>
</protein>
<reference evidence="10 11" key="1">
    <citation type="submission" date="2019-06" db="EMBL/GenBank/DDBJ databases">
        <title>A chromosomal-level reference genome of Carpinus fangiana (Coryloideae, Betulaceae).</title>
        <authorList>
            <person name="Yang X."/>
            <person name="Wang Z."/>
            <person name="Zhang L."/>
            <person name="Hao G."/>
            <person name="Liu J."/>
            <person name="Yang Y."/>
        </authorList>
    </citation>
    <scope>NUCLEOTIDE SEQUENCE [LARGE SCALE GENOMIC DNA]</scope>
    <source>
        <strain evidence="10">Cfa_2016G</strain>
        <tissue evidence="10">Leaf</tissue>
    </source>
</reference>
<comment type="similarity">
    <text evidence="2">Belongs to the aromatic acid exporter (TC 2.A.85) family.</text>
</comment>
<feature type="transmembrane region" description="Helical" evidence="9">
    <location>
        <begin position="191"/>
        <end position="209"/>
    </location>
</feature>
<keyword evidence="8" id="KW-0407">Ion channel</keyword>
<dbReference type="GO" id="GO:0016020">
    <property type="term" value="C:membrane"/>
    <property type="evidence" value="ECO:0007669"/>
    <property type="project" value="UniProtKB-SubCell"/>
</dbReference>
<feature type="transmembrane region" description="Helical" evidence="9">
    <location>
        <begin position="164"/>
        <end position="184"/>
    </location>
</feature>
<keyword evidence="7 9" id="KW-0472">Membrane</keyword>
<organism evidence="10 11">
    <name type="scientific">Carpinus fangiana</name>
    <dbReference type="NCBI Taxonomy" id="176857"/>
    <lineage>
        <taxon>Eukaryota</taxon>
        <taxon>Viridiplantae</taxon>
        <taxon>Streptophyta</taxon>
        <taxon>Embryophyta</taxon>
        <taxon>Tracheophyta</taxon>
        <taxon>Spermatophyta</taxon>
        <taxon>Magnoliopsida</taxon>
        <taxon>eudicotyledons</taxon>
        <taxon>Gunneridae</taxon>
        <taxon>Pentapetalae</taxon>
        <taxon>rosids</taxon>
        <taxon>fabids</taxon>
        <taxon>Fagales</taxon>
        <taxon>Betulaceae</taxon>
        <taxon>Carpinus</taxon>
    </lineage>
</organism>
<evidence type="ECO:0000313" key="11">
    <source>
        <dbReference type="Proteomes" id="UP000327013"/>
    </source>
</evidence>
<dbReference type="GO" id="GO:0015743">
    <property type="term" value="P:malate transport"/>
    <property type="evidence" value="ECO:0007669"/>
    <property type="project" value="InterPro"/>
</dbReference>
<keyword evidence="4 9" id="KW-0812">Transmembrane</keyword>
<keyword evidence="6" id="KW-0406">Ion transport</keyword>
<feature type="transmembrane region" description="Helical" evidence="9">
    <location>
        <begin position="113"/>
        <end position="132"/>
    </location>
</feature>
<dbReference type="Pfam" id="PF11744">
    <property type="entry name" value="ALMT"/>
    <property type="match status" value="1"/>
</dbReference>
<dbReference type="Proteomes" id="UP000327013">
    <property type="component" value="Chromosome 8"/>
</dbReference>
<dbReference type="PANTHER" id="PTHR31086">
    <property type="entry name" value="ALUMINUM-ACTIVATED MALATE TRANSPORTER 10"/>
    <property type="match status" value="1"/>
</dbReference>
<evidence type="ECO:0000256" key="3">
    <source>
        <dbReference type="ARBA" id="ARBA00022448"/>
    </source>
</evidence>
<evidence type="ECO:0000256" key="6">
    <source>
        <dbReference type="ARBA" id="ARBA00023065"/>
    </source>
</evidence>
<name>A0A5N6RUR9_9ROSI</name>